<feature type="transmembrane region" description="Helical" evidence="1">
    <location>
        <begin position="325"/>
        <end position="350"/>
    </location>
</feature>
<gene>
    <name evidence="2" type="ORF">LCGC14_1355700</name>
</gene>
<proteinExistence type="predicted"/>
<keyword evidence="1" id="KW-0472">Membrane</keyword>
<organism evidence="2">
    <name type="scientific">marine sediment metagenome</name>
    <dbReference type="NCBI Taxonomy" id="412755"/>
    <lineage>
        <taxon>unclassified sequences</taxon>
        <taxon>metagenomes</taxon>
        <taxon>ecological metagenomes</taxon>
    </lineage>
</organism>
<feature type="transmembrane region" description="Helical" evidence="1">
    <location>
        <begin position="215"/>
        <end position="240"/>
    </location>
</feature>
<feature type="non-terminal residue" evidence="2">
    <location>
        <position position="1"/>
    </location>
</feature>
<feature type="transmembrane region" description="Helical" evidence="1">
    <location>
        <begin position="25"/>
        <end position="46"/>
    </location>
</feature>
<keyword evidence="1" id="KW-0812">Transmembrane</keyword>
<feature type="transmembrane region" description="Helical" evidence="1">
    <location>
        <begin position="168"/>
        <end position="185"/>
    </location>
</feature>
<evidence type="ECO:0008006" key="3">
    <source>
        <dbReference type="Google" id="ProtNLM"/>
    </source>
</evidence>
<feature type="transmembrane region" description="Helical" evidence="1">
    <location>
        <begin position="417"/>
        <end position="449"/>
    </location>
</feature>
<feature type="transmembrane region" description="Helical" evidence="1">
    <location>
        <begin position="125"/>
        <end position="156"/>
    </location>
</feature>
<feature type="transmembrane region" description="Helical" evidence="1">
    <location>
        <begin position="362"/>
        <end position="380"/>
    </location>
</feature>
<sequence length="464" mass="55344">TLKNQDILDVKKTKFINLLFRNRKLILVFLISLIIQITLLIIFQTFNWVSQHAINTPWFKILMNILEPYSDYRYWYQGFAKQFFNENWLPYFNTPTNPNKYKNIILYLIDIILGNQNLSFIYPPFFFYSIIIPAFINIELIFLPLLLANVLLPIVVYKFLSNFTKKRVAEWGFIATALSPLLIFYNGGLLLNTSYVTLFFIIALYFMYKKKFIKAIVFLSVACLFKQTTIFFFLPFLIYAVLVSTEKESVHIHFVYIKKLLKYSGILVGILFLGSLPWIILDPVNYIESLMADQSLTLNPQFNLPDYSFPIKWYSFLIQFGAPYWLLYILGFLTFTFIGILLIEIIAIFMLYNWGRKDSLDWLKFLDLIVYTAFMSHLFFPRGVYKYYFTFHVPLIILWICFHFKDKLVDNDFLRKLWLFLFISVSFVILIFPRIYYLIIIWILFFIIVKISLTQNRKRSNLAL</sequence>
<comment type="caution">
    <text evidence="2">The sequence shown here is derived from an EMBL/GenBank/DDBJ whole genome shotgun (WGS) entry which is preliminary data.</text>
</comment>
<dbReference type="EMBL" id="LAZR01008422">
    <property type="protein sequence ID" value="KKM78866.1"/>
    <property type="molecule type" value="Genomic_DNA"/>
</dbReference>
<feature type="transmembrane region" description="Helical" evidence="1">
    <location>
        <begin position="260"/>
        <end position="281"/>
    </location>
</feature>
<evidence type="ECO:0000313" key="2">
    <source>
        <dbReference type="EMBL" id="KKM78866.1"/>
    </source>
</evidence>
<name>A0A0F9KVT6_9ZZZZ</name>
<keyword evidence="1" id="KW-1133">Transmembrane helix</keyword>
<feature type="transmembrane region" description="Helical" evidence="1">
    <location>
        <begin position="191"/>
        <end position="208"/>
    </location>
</feature>
<dbReference type="AlphaFoldDB" id="A0A0F9KVT6"/>
<evidence type="ECO:0000256" key="1">
    <source>
        <dbReference type="SAM" id="Phobius"/>
    </source>
</evidence>
<accession>A0A0F9KVT6</accession>
<reference evidence="2" key="1">
    <citation type="journal article" date="2015" name="Nature">
        <title>Complex archaea that bridge the gap between prokaryotes and eukaryotes.</title>
        <authorList>
            <person name="Spang A."/>
            <person name="Saw J.H."/>
            <person name="Jorgensen S.L."/>
            <person name="Zaremba-Niedzwiedzka K."/>
            <person name="Martijn J."/>
            <person name="Lind A.E."/>
            <person name="van Eijk R."/>
            <person name="Schleper C."/>
            <person name="Guy L."/>
            <person name="Ettema T.J."/>
        </authorList>
    </citation>
    <scope>NUCLEOTIDE SEQUENCE</scope>
</reference>
<feature type="transmembrane region" description="Helical" evidence="1">
    <location>
        <begin position="387"/>
        <end position="405"/>
    </location>
</feature>
<protein>
    <recommendedName>
        <fullName evidence="3">Glycosyltransferase RgtA/B/C/D-like domain-containing protein</fullName>
    </recommendedName>
</protein>